<accession>A0A7W9L7M8</accession>
<organism evidence="1 2">
    <name type="scientific">Nonomuraea jabiensis</name>
    <dbReference type="NCBI Taxonomy" id="882448"/>
    <lineage>
        <taxon>Bacteria</taxon>
        <taxon>Bacillati</taxon>
        <taxon>Actinomycetota</taxon>
        <taxon>Actinomycetes</taxon>
        <taxon>Streptosporangiales</taxon>
        <taxon>Streptosporangiaceae</taxon>
        <taxon>Nonomuraea</taxon>
    </lineage>
</organism>
<dbReference type="AlphaFoldDB" id="A0A7W9L7M8"/>
<dbReference type="RefSeq" id="WP_246558553.1">
    <property type="nucleotide sequence ID" value="NZ_JACHMB010000001.1"/>
</dbReference>
<evidence type="ECO:0000313" key="1">
    <source>
        <dbReference type="EMBL" id="MBB5773651.1"/>
    </source>
</evidence>
<name>A0A7W9L7M8_9ACTN</name>
<sequence>MDKWLATASATSDQAERKELYAKAQKAAVVENAIAFPLYVPADQIAAQKTVQGLGFDPASGTPASAYDVRIGT</sequence>
<dbReference type="SUPFAM" id="SSF53850">
    <property type="entry name" value="Periplasmic binding protein-like II"/>
    <property type="match status" value="1"/>
</dbReference>
<evidence type="ECO:0000313" key="2">
    <source>
        <dbReference type="Proteomes" id="UP000579153"/>
    </source>
</evidence>
<keyword evidence="2" id="KW-1185">Reference proteome</keyword>
<dbReference type="Gene3D" id="3.40.190.10">
    <property type="entry name" value="Periplasmic binding protein-like II"/>
    <property type="match status" value="1"/>
</dbReference>
<dbReference type="Proteomes" id="UP000579153">
    <property type="component" value="Unassembled WGS sequence"/>
</dbReference>
<proteinExistence type="predicted"/>
<dbReference type="Gene3D" id="3.10.105.10">
    <property type="entry name" value="Dipeptide-binding Protein, Domain 3"/>
    <property type="match status" value="1"/>
</dbReference>
<dbReference type="EMBL" id="JACHMB010000001">
    <property type="protein sequence ID" value="MBB5773651.1"/>
    <property type="molecule type" value="Genomic_DNA"/>
</dbReference>
<reference evidence="1 2" key="1">
    <citation type="submission" date="2020-08" db="EMBL/GenBank/DDBJ databases">
        <title>Sequencing the genomes of 1000 actinobacteria strains.</title>
        <authorList>
            <person name="Klenk H.-P."/>
        </authorList>
    </citation>
    <scope>NUCLEOTIDE SEQUENCE [LARGE SCALE GENOMIC DNA]</scope>
    <source>
        <strain evidence="1 2">DSM 45507</strain>
    </source>
</reference>
<gene>
    <name evidence="1" type="ORF">HD596_000407</name>
</gene>
<protein>
    <submittedName>
        <fullName evidence="1">ABC-type transport system substrate-binding protein</fullName>
    </submittedName>
</protein>
<comment type="caution">
    <text evidence="1">The sequence shown here is derived from an EMBL/GenBank/DDBJ whole genome shotgun (WGS) entry which is preliminary data.</text>
</comment>